<reference evidence="13" key="1">
    <citation type="submission" date="2018-04" db="EMBL/GenBank/DDBJ databases">
        <authorList>
            <person name="Go L.Y."/>
            <person name="Mitchell J.A."/>
        </authorList>
    </citation>
    <scope>NUCLEOTIDE SEQUENCE</scope>
    <source>
        <tissue evidence="13">Whole organism</tissue>
    </source>
</reference>
<keyword evidence="6" id="KW-0243">Dynein</keyword>
<comment type="similarity">
    <text evidence="10">Belongs to the dynein light chain LC1-type family.</text>
</comment>
<dbReference type="PROSITE" id="PS51450">
    <property type="entry name" value="LRR"/>
    <property type="match status" value="1"/>
</dbReference>
<dbReference type="InterPro" id="IPR025875">
    <property type="entry name" value="Leu-rich_rpt_4"/>
</dbReference>
<organism evidence="14">
    <name type="scientific">Culicoides sonorensis</name>
    <name type="common">Biting midge</name>
    <dbReference type="NCBI Taxonomy" id="179676"/>
    <lineage>
        <taxon>Eukaryota</taxon>
        <taxon>Metazoa</taxon>
        <taxon>Ecdysozoa</taxon>
        <taxon>Arthropoda</taxon>
        <taxon>Hexapoda</taxon>
        <taxon>Insecta</taxon>
        <taxon>Pterygota</taxon>
        <taxon>Neoptera</taxon>
        <taxon>Endopterygota</taxon>
        <taxon>Diptera</taxon>
        <taxon>Nematocera</taxon>
        <taxon>Chironomoidea</taxon>
        <taxon>Ceratopogonidae</taxon>
        <taxon>Ceratopogoninae</taxon>
        <taxon>Culicoides</taxon>
        <taxon>Monoculicoides</taxon>
    </lineage>
</organism>
<feature type="compositionally biased region" description="Acidic residues" evidence="12">
    <location>
        <begin position="137"/>
        <end position="155"/>
    </location>
</feature>
<dbReference type="SUPFAM" id="SSF52058">
    <property type="entry name" value="L domain-like"/>
    <property type="match status" value="1"/>
</dbReference>
<name>A0A336LY00_CULSO</name>
<protein>
    <recommendedName>
        <fullName evidence="11">Dynein axonemal light chain 1</fullName>
    </recommendedName>
</protein>
<dbReference type="AlphaFoldDB" id="A0A336LY00"/>
<dbReference type="InterPro" id="IPR032675">
    <property type="entry name" value="LRR_dom_sf"/>
</dbReference>
<keyword evidence="3" id="KW-0433">Leucine-rich repeat</keyword>
<keyword evidence="4" id="KW-0493">Microtubule</keyword>
<evidence type="ECO:0000256" key="1">
    <source>
        <dbReference type="ARBA" id="ARBA00004430"/>
    </source>
</evidence>
<dbReference type="PANTHER" id="PTHR15454">
    <property type="entry name" value="NISCHARIN RELATED"/>
    <property type="match status" value="1"/>
</dbReference>
<evidence type="ECO:0000256" key="3">
    <source>
        <dbReference type="ARBA" id="ARBA00022614"/>
    </source>
</evidence>
<dbReference type="InterPro" id="IPR001611">
    <property type="entry name" value="Leu-rich_rpt"/>
</dbReference>
<feature type="region of interest" description="Disordered" evidence="12">
    <location>
        <begin position="136"/>
        <end position="155"/>
    </location>
</feature>
<evidence type="ECO:0000256" key="4">
    <source>
        <dbReference type="ARBA" id="ARBA00022701"/>
    </source>
</evidence>
<dbReference type="VEuPathDB" id="VectorBase:CSON007629"/>
<keyword evidence="9" id="KW-0966">Cell projection</keyword>
<evidence type="ECO:0000313" key="13">
    <source>
        <dbReference type="EMBL" id="SSX02450.1"/>
    </source>
</evidence>
<evidence type="ECO:0000256" key="8">
    <source>
        <dbReference type="ARBA" id="ARBA00023212"/>
    </source>
</evidence>
<keyword evidence="2" id="KW-0963">Cytoplasm</keyword>
<dbReference type="GO" id="GO:0005874">
    <property type="term" value="C:microtubule"/>
    <property type="evidence" value="ECO:0007669"/>
    <property type="project" value="UniProtKB-KW"/>
</dbReference>
<evidence type="ECO:0000256" key="2">
    <source>
        <dbReference type="ARBA" id="ARBA00022490"/>
    </source>
</evidence>
<evidence type="ECO:0000256" key="7">
    <source>
        <dbReference type="ARBA" id="ARBA00023175"/>
    </source>
</evidence>
<evidence type="ECO:0000256" key="11">
    <source>
        <dbReference type="ARBA" id="ARBA00049760"/>
    </source>
</evidence>
<dbReference type="OMA" id="NFQWPPI"/>
<keyword evidence="8" id="KW-0206">Cytoskeleton</keyword>
<dbReference type="PANTHER" id="PTHR15454:SF73">
    <property type="entry name" value="DYNEIN AXONEMAL LIGHT CHAIN 1"/>
    <property type="match status" value="1"/>
</dbReference>
<evidence type="ECO:0000256" key="12">
    <source>
        <dbReference type="SAM" id="MobiDB-lite"/>
    </source>
</evidence>
<dbReference type="EMBL" id="UFQT01000288">
    <property type="protein sequence ID" value="SSX22825.1"/>
    <property type="molecule type" value="Genomic_DNA"/>
</dbReference>
<evidence type="ECO:0000256" key="9">
    <source>
        <dbReference type="ARBA" id="ARBA00023273"/>
    </source>
</evidence>
<keyword evidence="7" id="KW-0505">Motor protein</keyword>
<reference evidence="14" key="2">
    <citation type="submission" date="2018-07" db="EMBL/GenBank/DDBJ databases">
        <authorList>
            <person name="Quirk P.G."/>
            <person name="Krulwich T.A."/>
        </authorList>
    </citation>
    <scope>NUCLEOTIDE SEQUENCE</scope>
</reference>
<sequence>MDSRKLSLSTNNIDKIAGISGMKNLKILALGRNNIKFLTGLDAVAETLEQLWISYNLIEKLNGIEKLQKLKIFYASNNKIKDWTEVARLGNLPLLEDLLLKGNPIKRDDMDMEVYKREVIKRVPTLQILDGEFVAGYEDEDENDDDGDEGENKED</sequence>
<evidence type="ECO:0000256" key="6">
    <source>
        <dbReference type="ARBA" id="ARBA00023017"/>
    </source>
</evidence>
<evidence type="ECO:0000256" key="5">
    <source>
        <dbReference type="ARBA" id="ARBA00022737"/>
    </source>
</evidence>
<dbReference type="Gene3D" id="3.80.10.10">
    <property type="entry name" value="Ribonuclease Inhibitor"/>
    <property type="match status" value="1"/>
</dbReference>
<dbReference type="GO" id="GO:0030286">
    <property type="term" value="C:dynein complex"/>
    <property type="evidence" value="ECO:0007669"/>
    <property type="project" value="UniProtKB-KW"/>
</dbReference>
<comment type="subcellular location">
    <subcellularLocation>
        <location evidence="1">Cytoplasm</location>
        <location evidence="1">Cytoskeleton</location>
        <location evidence="1">Cilium axoneme</location>
    </subcellularLocation>
</comment>
<evidence type="ECO:0000256" key="10">
    <source>
        <dbReference type="ARBA" id="ARBA00049659"/>
    </source>
</evidence>
<accession>A0A336LY00</accession>
<keyword evidence="5" id="KW-0677">Repeat</keyword>
<dbReference type="GO" id="GO:0005930">
    <property type="term" value="C:axoneme"/>
    <property type="evidence" value="ECO:0007669"/>
    <property type="project" value="UniProtKB-SubCell"/>
</dbReference>
<dbReference type="Pfam" id="PF12799">
    <property type="entry name" value="LRR_4"/>
    <property type="match status" value="1"/>
</dbReference>
<dbReference type="SMART" id="SM00365">
    <property type="entry name" value="LRR_SD22"/>
    <property type="match status" value="3"/>
</dbReference>
<evidence type="ECO:0000313" key="14">
    <source>
        <dbReference type="EMBL" id="SSX22825.1"/>
    </source>
</evidence>
<dbReference type="EMBL" id="UFQS01000288">
    <property type="protein sequence ID" value="SSX02450.1"/>
    <property type="molecule type" value="Genomic_DNA"/>
</dbReference>
<gene>
    <name evidence="14" type="primary">CSON007629</name>
</gene>
<proteinExistence type="inferred from homology"/>